<keyword evidence="3" id="KW-1185">Reference proteome</keyword>
<protein>
    <submittedName>
        <fullName evidence="2">Uncharacterized protein</fullName>
    </submittedName>
</protein>
<keyword evidence="1" id="KW-0472">Membrane</keyword>
<dbReference type="AlphaFoldDB" id="A0A6G9AUE9"/>
<dbReference type="Proteomes" id="UP000501802">
    <property type="component" value="Chromosome"/>
</dbReference>
<feature type="transmembrane region" description="Helical" evidence="1">
    <location>
        <begin position="162"/>
        <end position="182"/>
    </location>
</feature>
<feature type="transmembrane region" description="Helical" evidence="1">
    <location>
        <begin position="74"/>
        <end position="94"/>
    </location>
</feature>
<dbReference type="EMBL" id="CP050063">
    <property type="protein sequence ID" value="QIP15974.1"/>
    <property type="molecule type" value="Genomic_DNA"/>
</dbReference>
<proteinExistence type="predicted"/>
<dbReference type="KEGG" id="spib:G8759_26730"/>
<name>A0A6G9AUE9_9BACT</name>
<evidence type="ECO:0000313" key="2">
    <source>
        <dbReference type="EMBL" id="QIP15974.1"/>
    </source>
</evidence>
<keyword evidence="1" id="KW-1133">Transmembrane helix</keyword>
<organism evidence="2 3">
    <name type="scientific">Spirosoma aureum</name>
    <dbReference type="NCBI Taxonomy" id="2692134"/>
    <lineage>
        <taxon>Bacteria</taxon>
        <taxon>Pseudomonadati</taxon>
        <taxon>Bacteroidota</taxon>
        <taxon>Cytophagia</taxon>
        <taxon>Cytophagales</taxon>
        <taxon>Cytophagaceae</taxon>
        <taxon>Spirosoma</taxon>
    </lineage>
</organism>
<reference evidence="2 3" key="1">
    <citation type="submission" date="2020-03" db="EMBL/GenBank/DDBJ databases">
        <authorList>
            <person name="Kim M.K."/>
        </authorList>
    </citation>
    <scope>NUCLEOTIDE SEQUENCE [LARGE SCALE GENOMIC DNA]</scope>
    <source>
        <strain evidence="2 3">BT328</strain>
    </source>
</reference>
<keyword evidence="1" id="KW-0812">Transmembrane</keyword>
<sequence>MSVIDDLKSQWNEGNHTPSVLLTYDRSALSEIARTRARHQVSRAMHYFWGALTLQIIVYALFSHVWIRSWGEPRNQWLCLAGILLYLPFTVMLLKKFKQIALASPGRKVPDDSVQKRIEYQYLNLVSFYQFKKRYEYMLIPASSALCIALLFQLYVPGGLEQHISSAVWLFVLTLLSCGWAIRRENRNQFERPIEGLRQLLSEFDQ</sequence>
<feature type="transmembrane region" description="Helical" evidence="1">
    <location>
        <begin position="44"/>
        <end position="62"/>
    </location>
</feature>
<feature type="transmembrane region" description="Helical" evidence="1">
    <location>
        <begin position="137"/>
        <end position="156"/>
    </location>
</feature>
<dbReference type="RefSeq" id="WP_167215289.1">
    <property type="nucleotide sequence ID" value="NZ_CP050063.1"/>
</dbReference>
<gene>
    <name evidence="2" type="ORF">G8759_26730</name>
</gene>
<evidence type="ECO:0000313" key="3">
    <source>
        <dbReference type="Proteomes" id="UP000501802"/>
    </source>
</evidence>
<evidence type="ECO:0000256" key="1">
    <source>
        <dbReference type="SAM" id="Phobius"/>
    </source>
</evidence>
<accession>A0A6G9AUE9</accession>